<reference evidence="2" key="1">
    <citation type="submission" date="2021-01" db="EMBL/GenBank/DDBJ databases">
        <title>Whole genome shotgun sequence of Virgisporangium aliadipatigenens NBRC 105644.</title>
        <authorList>
            <person name="Komaki H."/>
            <person name="Tamura T."/>
        </authorList>
    </citation>
    <scope>NUCLEOTIDE SEQUENCE</scope>
    <source>
        <strain evidence="2">NBRC 105644</strain>
    </source>
</reference>
<keyword evidence="3" id="KW-1185">Reference proteome</keyword>
<accession>A0A8J3YV92</accession>
<comment type="caution">
    <text evidence="2">The sequence shown here is derived from an EMBL/GenBank/DDBJ whole genome shotgun (WGS) entry which is preliminary data.</text>
</comment>
<evidence type="ECO:0000256" key="1">
    <source>
        <dbReference type="SAM" id="MobiDB-lite"/>
    </source>
</evidence>
<sequence length="148" mass="15860">MTQPTEQPMPTGNGPAIFDLVRTDLATREQVGIRTYGTTLRAHNGRDALRDAYEEALDLALYLRQAIAERDTAAEAAPPGNRLTAVALGLPIGRRLPKMAAPPAGPGSVSGARGEDDRTLPDGARCFDCVRARRLWCCPEPHELGGAE</sequence>
<name>A0A8J3YV92_9ACTN</name>
<dbReference type="AlphaFoldDB" id="A0A8J3YV92"/>
<gene>
    <name evidence="2" type="ORF">Val02_81880</name>
</gene>
<evidence type="ECO:0000313" key="2">
    <source>
        <dbReference type="EMBL" id="GIJ51302.1"/>
    </source>
</evidence>
<proteinExistence type="predicted"/>
<protein>
    <submittedName>
        <fullName evidence="2">Uncharacterized protein</fullName>
    </submittedName>
</protein>
<organism evidence="2 3">
    <name type="scientific">Virgisporangium aliadipatigenens</name>
    <dbReference type="NCBI Taxonomy" id="741659"/>
    <lineage>
        <taxon>Bacteria</taxon>
        <taxon>Bacillati</taxon>
        <taxon>Actinomycetota</taxon>
        <taxon>Actinomycetes</taxon>
        <taxon>Micromonosporales</taxon>
        <taxon>Micromonosporaceae</taxon>
        <taxon>Virgisporangium</taxon>
    </lineage>
</organism>
<feature type="region of interest" description="Disordered" evidence="1">
    <location>
        <begin position="97"/>
        <end position="117"/>
    </location>
</feature>
<evidence type="ECO:0000313" key="3">
    <source>
        <dbReference type="Proteomes" id="UP000619260"/>
    </source>
</evidence>
<dbReference type="EMBL" id="BOPF01000046">
    <property type="protein sequence ID" value="GIJ51302.1"/>
    <property type="molecule type" value="Genomic_DNA"/>
</dbReference>
<dbReference type="Proteomes" id="UP000619260">
    <property type="component" value="Unassembled WGS sequence"/>
</dbReference>
<dbReference type="RefSeq" id="WP_203904711.1">
    <property type="nucleotide sequence ID" value="NZ_BOPF01000046.1"/>
</dbReference>